<organism evidence="1 2">
    <name type="scientific">Desmophyllum pertusum</name>
    <dbReference type="NCBI Taxonomy" id="174260"/>
    <lineage>
        <taxon>Eukaryota</taxon>
        <taxon>Metazoa</taxon>
        <taxon>Cnidaria</taxon>
        <taxon>Anthozoa</taxon>
        <taxon>Hexacorallia</taxon>
        <taxon>Scleractinia</taxon>
        <taxon>Caryophylliina</taxon>
        <taxon>Caryophylliidae</taxon>
        <taxon>Desmophyllum</taxon>
    </lineage>
</organism>
<proteinExistence type="predicted"/>
<dbReference type="AlphaFoldDB" id="A0A9W9YXC4"/>
<dbReference type="Gene3D" id="1.25.40.10">
    <property type="entry name" value="Tetratricopeptide repeat domain"/>
    <property type="match status" value="1"/>
</dbReference>
<name>A0A9W9YXC4_9CNID</name>
<sequence length="278" mass="32259">MGQTEASRQVLLLQGEIVACSHFISRLANNANMYWSKDKCKESIEAFNEDRHNFEYFLQVYVHAMEKRNVDLLQTSTRRFLDDFPQKCMYLEMCLLPSFYILILEGLLTNFDRESQPVHTVELLCLLGHEKRKVTKPIADFYFVHGNNTNLDKSFEHYGEALAMMEKLGVGGHKESILTLKNYGLCHQRKGNYQEAINFLAKANLVSEIELEDVHKWKVMIETQLALLYLNVGRVEEAKLFMKKGLEMCHRLGQSIDQLRLANRADIKIFSKSLSRDN</sequence>
<keyword evidence="2" id="KW-1185">Reference proteome</keyword>
<gene>
    <name evidence="1" type="ORF">OS493_038740</name>
</gene>
<accession>A0A9W9YXC4</accession>
<dbReference type="InterPro" id="IPR019734">
    <property type="entry name" value="TPR_rpt"/>
</dbReference>
<dbReference type="EMBL" id="MU826942">
    <property type="protein sequence ID" value="KAJ7369474.1"/>
    <property type="molecule type" value="Genomic_DNA"/>
</dbReference>
<evidence type="ECO:0000313" key="1">
    <source>
        <dbReference type="EMBL" id="KAJ7369474.1"/>
    </source>
</evidence>
<dbReference type="Pfam" id="PF13424">
    <property type="entry name" value="TPR_12"/>
    <property type="match status" value="1"/>
</dbReference>
<dbReference type="Pfam" id="PF13181">
    <property type="entry name" value="TPR_8"/>
    <property type="match status" value="1"/>
</dbReference>
<dbReference type="Proteomes" id="UP001163046">
    <property type="component" value="Unassembled WGS sequence"/>
</dbReference>
<evidence type="ECO:0000313" key="2">
    <source>
        <dbReference type="Proteomes" id="UP001163046"/>
    </source>
</evidence>
<dbReference type="OrthoDB" id="5986190at2759"/>
<reference evidence="1" key="1">
    <citation type="submission" date="2023-01" db="EMBL/GenBank/DDBJ databases">
        <title>Genome assembly of the deep-sea coral Lophelia pertusa.</title>
        <authorList>
            <person name="Herrera S."/>
            <person name="Cordes E."/>
        </authorList>
    </citation>
    <scope>NUCLEOTIDE SEQUENCE</scope>
    <source>
        <strain evidence="1">USNM1676648</strain>
        <tissue evidence="1">Polyp</tissue>
    </source>
</reference>
<protein>
    <submittedName>
        <fullName evidence="1">Uncharacterized protein</fullName>
    </submittedName>
</protein>
<dbReference type="SUPFAM" id="SSF48452">
    <property type="entry name" value="TPR-like"/>
    <property type="match status" value="1"/>
</dbReference>
<comment type="caution">
    <text evidence="1">The sequence shown here is derived from an EMBL/GenBank/DDBJ whole genome shotgun (WGS) entry which is preliminary data.</text>
</comment>
<dbReference type="InterPro" id="IPR011990">
    <property type="entry name" value="TPR-like_helical_dom_sf"/>
</dbReference>